<feature type="non-terminal residue" evidence="2">
    <location>
        <position position="1"/>
    </location>
</feature>
<dbReference type="EMBL" id="BFAA01024632">
    <property type="protein sequence ID" value="GCB82222.1"/>
    <property type="molecule type" value="Genomic_DNA"/>
</dbReference>
<organism evidence="2 3">
    <name type="scientific">Scyliorhinus torazame</name>
    <name type="common">Cloudy catshark</name>
    <name type="synonym">Catulus torazame</name>
    <dbReference type="NCBI Taxonomy" id="75743"/>
    <lineage>
        <taxon>Eukaryota</taxon>
        <taxon>Metazoa</taxon>
        <taxon>Chordata</taxon>
        <taxon>Craniata</taxon>
        <taxon>Vertebrata</taxon>
        <taxon>Chondrichthyes</taxon>
        <taxon>Elasmobranchii</taxon>
        <taxon>Galeomorphii</taxon>
        <taxon>Galeoidea</taxon>
        <taxon>Carcharhiniformes</taxon>
        <taxon>Scyliorhinidae</taxon>
        <taxon>Scyliorhinus</taxon>
    </lineage>
</organism>
<dbReference type="PANTHER" id="PTHR13285:SF19">
    <property type="entry name" value="PROTEIN-CYSTEINE N-PALMITOYLTRANSFERASE HHAT-LIKE PROTEIN"/>
    <property type="match status" value="1"/>
</dbReference>
<protein>
    <submittedName>
        <fullName evidence="2">Uncharacterized protein</fullName>
    </submittedName>
</protein>
<dbReference type="GO" id="GO:0016746">
    <property type="term" value="F:acyltransferase activity"/>
    <property type="evidence" value="ECO:0007669"/>
    <property type="project" value="TreeGrafter"/>
</dbReference>
<proteinExistence type="predicted"/>
<dbReference type="Proteomes" id="UP000288216">
    <property type="component" value="Unassembled WGS sequence"/>
</dbReference>
<dbReference type="STRING" id="75743.A0A401QA29"/>
<name>A0A401QA29_SCYTO</name>
<evidence type="ECO:0000313" key="2">
    <source>
        <dbReference type="EMBL" id="GCB82222.1"/>
    </source>
</evidence>
<dbReference type="OrthoDB" id="420606at2759"/>
<dbReference type="PANTHER" id="PTHR13285">
    <property type="entry name" value="ACYLTRANSFERASE"/>
    <property type="match status" value="1"/>
</dbReference>
<dbReference type="InterPro" id="IPR051085">
    <property type="entry name" value="MB_O-acyltransferase"/>
</dbReference>
<comment type="caution">
    <text evidence="2">The sequence shown here is derived from an EMBL/GenBank/DDBJ whole genome shotgun (WGS) entry which is preliminary data.</text>
</comment>
<sequence length="106" mass="12015">DVADFEWVMWFTKFRNYILFALSGHVLFGKAVSMAAPQHRSLYFMTYGILAVLATMGTSYLVLILAHCILLYSVALAKQKWLCFVAGLCNLATFKIEPVSSWQVRT</sequence>
<evidence type="ECO:0000313" key="3">
    <source>
        <dbReference type="Proteomes" id="UP000288216"/>
    </source>
</evidence>
<keyword evidence="1" id="KW-1133">Transmembrane helix</keyword>
<dbReference type="AlphaFoldDB" id="A0A401QA29"/>
<keyword evidence="1" id="KW-0812">Transmembrane</keyword>
<evidence type="ECO:0000256" key="1">
    <source>
        <dbReference type="SAM" id="Phobius"/>
    </source>
</evidence>
<dbReference type="GO" id="GO:0005783">
    <property type="term" value="C:endoplasmic reticulum"/>
    <property type="evidence" value="ECO:0007669"/>
    <property type="project" value="TreeGrafter"/>
</dbReference>
<feature type="transmembrane region" description="Helical" evidence="1">
    <location>
        <begin position="42"/>
        <end position="72"/>
    </location>
</feature>
<reference evidence="2 3" key="1">
    <citation type="journal article" date="2018" name="Nat. Ecol. Evol.">
        <title>Shark genomes provide insights into elasmobranch evolution and the origin of vertebrates.</title>
        <authorList>
            <person name="Hara Y"/>
            <person name="Yamaguchi K"/>
            <person name="Onimaru K"/>
            <person name="Kadota M"/>
            <person name="Koyanagi M"/>
            <person name="Keeley SD"/>
            <person name="Tatsumi K"/>
            <person name="Tanaka K"/>
            <person name="Motone F"/>
            <person name="Kageyama Y"/>
            <person name="Nozu R"/>
            <person name="Adachi N"/>
            <person name="Nishimura O"/>
            <person name="Nakagawa R"/>
            <person name="Tanegashima C"/>
            <person name="Kiyatake I"/>
            <person name="Matsumoto R"/>
            <person name="Murakumo K"/>
            <person name="Nishida K"/>
            <person name="Terakita A"/>
            <person name="Kuratani S"/>
            <person name="Sato K"/>
            <person name="Hyodo S Kuraku.S."/>
        </authorList>
    </citation>
    <scope>NUCLEOTIDE SEQUENCE [LARGE SCALE GENOMIC DNA]</scope>
</reference>
<feature type="transmembrane region" description="Helical" evidence="1">
    <location>
        <begin position="17"/>
        <end position="36"/>
    </location>
</feature>
<accession>A0A401QA29</accession>
<gene>
    <name evidence="2" type="ORF">scyTo_0022880</name>
</gene>
<keyword evidence="3" id="KW-1185">Reference proteome</keyword>
<keyword evidence="1" id="KW-0472">Membrane</keyword>